<reference evidence="12" key="2">
    <citation type="submission" date="2025-09" db="UniProtKB">
        <authorList>
            <consortium name="Ensembl"/>
        </authorList>
    </citation>
    <scope>IDENTIFICATION</scope>
</reference>
<dbReference type="Gene3D" id="1.20.120.310">
    <property type="entry name" value="ERV/ALR sulfhydryl oxidase domain"/>
    <property type="match status" value="1"/>
</dbReference>
<comment type="cofactor">
    <cofactor evidence="1 8">
        <name>FAD</name>
        <dbReference type="ChEBI" id="CHEBI:57692"/>
    </cofactor>
</comment>
<evidence type="ECO:0000256" key="3">
    <source>
        <dbReference type="ARBA" id="ARBA00022729"/>
    </source>
</evidence>
<keyword evidence="3 9" id="KW-0732">Signal</keyword>
<keyword evidence="6" id="KW-1015">Disulfide bond</keyword>
<evidence type="ECO:0000313" key="12">
    <source>
        <dbReference type="Ensembl" id="ENSEBUP00000002193.1"/>
    </source>
</evidence>
<comment type="function">
    <text evidence="8">Catalyzes the oxidation of sulfhydryl groups in peptide and protein thiols to disulfides with the reduction of oxygen to hydrogen peroxide.</text>
</comment>
<dbReference type="InterPro" id="IPR036774">
    <property type="entry name" value="ERV/ALR_sulphydryl_oxid_sf"/>
</dbReference>
<dbReference type="Gene3D" id="3.40.30.10">
    <property type="entry name" value="Glutaredoxin"/>
    <property type="match status" value="2"/>
</dbReference>
<feature type="chain" id="PRO_5034474841" description="Sulfhydryl oxidase" evidence="9">
    <location>
        <begin position="29"/>
        <end position="532"/>
    </location>
</feature>
<dbReference type="PANTHER" id="PTHR22897:SF8">
    <property type="entry name" value="SULFHYDRYL OXIDASE"/>
    <property type="match status" value="1"/>
</dbReference>
<keyword evidence="8" id="KW-0812">Transmembrane</keyword>
<dbReference type="Pfam" id="PF18108">
    <property type="entry name" value="QSOX_Trx1"/>
    <property type="match status" value="1"/>
</dbReference>
<dbReference type="PROSITE" id="PS51324">
    <property type="entry name" value="ERV_ALR"/>
    <property type="match status" value="1"/>
</dbReference>
<sequence>MAPSPSLSVPKSRIALLTAIVTALSVSSFPLPCGASLYHADDMIVILEPSSISEKLNHSQGMWMVVFYASWCGHCIDFAVTWKALALDVKDWRPLVNLAAMDCADKANRQICRDYNVRQYPSLRVCSVFPSTKTTFNGDGCLAYGSHYLELDIEDFFAHHPEHYLALVFEAAGSYVGREVMLDLMHYKGITVRRSLGNNTALTRRFNVVSLPTVVVLDRNGSSFQIQPYALNRPFFHPLFLSRLEFLKVAFWALFFFWFLSMISPTLWKILYISLLMTPPSAVPSVIPQTGKHQLLLGFVKTCGHLLISFLCLWSYPQIPNTYFPTEVKFVGCQGSKPNLRGYPCSLWILFHTLTVHAASRHDALVALGEDVLVAMRAYVSEFFGCHECAVHFKQMAKSLFAVRSWDAAVLWLWRSHNKVNLRIAGSVSEDPQFPKIQWPPPEICQACHIQHGSEHQWNISAVLNFLKYHYREENISPQYLPILPTEVESEVGHKRRVGRENVHTATHLRLWRRRRQERDLNVAKISSLQSH</sequence>
<dbReference type="Pfam" id="PF04777">
    <property type="entry name" value="Evr1_Alr"/>
    <property type="match status" value="1"/>
</dbReference>
<dbReference type="InterPro" id="IPR041269">
    <property type="entry name" value="QSOX_Trx1"/>
</dbReference>
<dbReference type="InterPro" id="IPR039798">
    <property type="entry name" value="Sulfhydryl_oxidase"/>
</dbReference>
<dbReference type="FunFam" id="1.20.120.310:FF:000001">
    <property type="entry name" value="Sulfhydryl oxidase"/>
    <property type="match status" value="1"/>
</dbReference>
<dbReference type="OMA" id="LWRVHNF"/>
<evidence type="ECO:0000313" key="13">
    <source>
        <dbReference type="Proteomes" id="UP000694388"/>
    </source>
</evidence>
<keyword evidence="2 8" id="KW-0285">Flavoprotein</keyword>
<evidence type="ECO:0000256" key="4">
    <source>
        <dbReference type="ARBA" id="ARBA00022827"/>
    </source>
</evidence>
<name>A0A8C4N6M5_EPTBU</name>
<dbReference type="Pfam" id="PF00085">
    <property type="entry name" value="Thioredoxin"/>
    <property type="match status" value="1"/>
</dbReference>
<dbReference type="FunFam" id="3.40.30.10:FF:000080">
    <property type="entry name" value="Sulfhydryl oxidase"/>
    <property type="match status" value="1"/>
</dbReference>
<dbReference type="GO" id="GO:0016971">
    <property type="term" value="F:flavin-dependent sulfhydryl oxidase activity"/>
    <property type="evidence" value="ECO:0007669"/>
    <property type="project" value="InterPro"/>
</dbReference>
<feature type="domain" description="Thioredoxin" evidence="11">
    <location>
        <begin position="1"/>
        <end position="173"/>
    </location>
</feature>
<dbReference type="InterPro" id="IPR013766">
    <property type="entry name" value="Thioredoxin_domain"/>
</dbReference>
<protein>
    <recommendedName>
        <fullName evidence="8">Sulfhydryl oxidase</fullName>
        <ecNumber evidence="8">1.8.3.2</ecNumber>
    </recommendedName>
</protein>
<evidence type="ECO:0000256" key="2">
    <source>
        <dbReference type="ARBA" id="ARBA00022630"/>
    </source>
</evidence>
<dbReference type="GO" id="GO:0000139">
    <property type="term" value="C:Golgi membrane"/>
    <property type="evidence" value="ECO:0007669"/>
    <property type="project" value="TreeGrafter"/>
</dbReference>
<reference evidence="12" key="1">
    <citation type="submission" date="2025-08" db="UniProtKB">
        <authorList>
            <consortium name="Ensembl"/>
        </authorList>
    </citation>
    <scope>IDENTIFICATION</scope>
</reference>
<feature type="signal peptide" evidence="9">
    <location>
        <begin position="1"/>
        <end position="28"/>
    </location>
</feature>
<dbReference type="AlphaFoldDB" id="A0A8C4N6M5"/>
<keyword evidence="8" id="KW-0472">Membrane</keyword>
<keyword evidence="8" id="KW-1133">Transmembrane helix</keyword>
<feature type="domain" description="ERV/ALR sulfhydryl oxidase" evidence="10">
    <location>
        <begin position="336"/>
        <end position="439"/>
    </location>
</feature>
<dbReference type="InterPro" id="IPR036249">
    <property type="entry name" value="Thioredoxin-like_sf"/>
</dbReference>
<dbReference type="PROSITE" id="PS51352">
    <property type="entry name" value="THIOREDOXIN_2"/>
    <property type="match status" value="1"/>
</dbReference>
<dbReference type="SUPFAM" id="SSF52833">
    <property type="entry name" value="Thioredoxin-like"/>
    <property type="match status" value="1"/>
</dbReference>
<evidence type="ECO:0000259" key="10">
    <source>
        <dbReference type="PROSITE" id="PS51324"/>
    </source>
</evidence>
<keyword evidence="5 8" id="KW-0560">Oxidoreductase</keyword>
<dbReference type="Proteomes" id="UP000694388">
    <property type="component" value="Unplaced"/>
</dbReference>
<dbReference type="PANTHER" id="PTHR22897">
    <property type="entry name" value="QUIESCIN Q6-RELATED SULFHYDRYL OXIDASE"/>
    <property type="match status" value="1"/>
</dbReference>
<proteinExistence type="inferred from homology"/>
<feature type="transmembrane region" description="Helical" evidence="8">
    <location>
        <begin position="249"/>
        <end position="275"/>
    </location>
</feature>
<evidence type="ECO:0000256" key="1">
    <source>
        <dbReference type="ARBA" id="ARBA00001974"/>
    </source>
</evidence>
<evidence type="ECO:0000256" key="6">
    <source>
        <dbReference type="ARBA" id="ARBA00023157"/>
    </source>
</evidence>
<dbReference type="GO" id="GO:0003756">
    <property type="term" value="F:protein disulfide isomerase activity"/>
    <property type="evidence" value="ECO:0007669"/>
    <property type="project" value="TreeGrafter"/>
</dbReference>
<organism evidence="12 13">
    <name type="scientific">Eptatretus burgeri</name>
    <name type="common">Inshore hagfish</name>
    <dbReference type="NCBI Taxonomy" id="7764"/>
    <lineage>
        <taxon>Eukaryota</taxon>
        <taxon>Metazoa</taxon>
        <taxon>Chordata</taxon>
        <taxon>Craniata</taxon>
        <taxon>Vertebrata</taxon>
        <taxon>Cyclostomata</taxon>
        <taxon>Myxini</taxon>
        <taxon>Myxiniformes</taxon>
        <taxon>Myxinidae</taxon>
        <taxon>Eptatretinae</taxon>
        <taxon>Eptatretus</taxon>
    </lineage>
</organism>
<dbReference type="GO" id="GO:0006457">
    <property type="term" value="P:protein folding"/>
    <property type="evidence" value="ECO:0007669"/>
    <property type="project" value="TreeGrafter"/>
</dbReference>
<evidence type="ECO:0000256" key="9">
    <source>
        <dbReference type="SAM" id="SignalP"/>
    </source>
</evidence>
<dbReference type="EC" id="1.8.3.2" evidence="8"/>
<evidence type="ECO:0000259" key="11">
    <source>
        <dbReference type="PROSITE" id="PS51352"/>
    </source>
</evidence>
<dbReference type="InterPro" id="IPR017905">
    <property type="entry name" value="ERV/ALR_sulphydryl_oxidase"/>
</dbReference>
<evidence type="ECO:0000256" key="8">
    <source>
        <dbReference type="RuleBase" id="RU371123"/>
    </source>
</evidence>
<dbReference type="GeneTree" id="ENSGT00940000159504"/>
<comment type="similarity">
    <text evidence="8">Belongs to the quiescin-sulfhydryl oxidase (QSOX) family.</text>
</comment>
<keyword evidence="13" id="KW-1185">Reference proteome</keyword>
<evidence type="ECO:0000256" key="7">
    <source>
        <dbReference type="ARBA" id="ARBA00023180"/>
    </source>
</evidence>
<evidence type="ECO:0000256" key="5">
    <source>
        <dbReference type="ARBA" id="ARBA00023002"/>
    </source>
</evidence>
<dbReference type="GO" id="GO:0005615">
    <property type="term" value="C:extracellular space"/>
    <property type="evidence" value="ECO:0007669"/>
    <property type="project" value="TreeGrafter"/>
</dbReference>
<accession>A0A8C4N6M5</accession>
<dbReference type="Ensembl" id="ENSEBUT00000002542.1">
    <property type="protein sequence ID" value="ENSEBUP00000002193.1"/>
    <property type="gene ID" value="ENSEBUG00000001656.1"/>
</dbReference>
<keyword evidence="7" id="KW-0325">Glycoprotein</keyword>
<comment type="catalytic activity">
    <reaction evidence="8">
        <text>2 R'C(R)SH + O2 = R'C(R)S-S(R)CR' + H2O2</text>
        <dbReference type="Rhea" id="RHEA:17357"/>
        <dbReference type="ChEBI" id="CHEBI:15379"/>
        <dbReference type="ChEBI" id="CHEBI:16240"/>
        <dbReference type="ChEBI" id="CHEBI:16520"/>
        <dbReference type="ChEBI" id="CHEBI:17412"/>
        <dbReference type="EC" id="1.8.3.2"/>
    </reaction>
</comment>
<keyword evidence="4 8" id="KW-0274">FAD</keyword>
<dbReference type="SUPFAM" id="SSF69000">
    <property type="entry name" value="FAD-dependent thiol oxidase"/>
    <property type="match status" value="1"/>
</dbReference>